<evidence type="ECO:0000259" key="2">
    <source>
        <dbReference type="Pfam" id="PF04773"/>
    </source>
</evidence>
<dbReference type="Proteomes" id="UP000199577">
    <property type="component" value="Unassembled WGS sequence"/>
</dbReference>
<evidence type="ECO:0000313" key="3">
    <source>
        <dbReference type="EMBL" id="SFC24918.1"/>
    </source>
</evidence>
<dbReference type="PANTHER" id="PTHR30273:SF2">
    <property type="entry name" value="PROTEIN FECR"/>
    <property type="match status" value="1"/>
</dbReference>
<dbReference type="Pfam" id="PF04773">
    <property type="entry name" value="FecR"/>
    <property type="match status" value="1"/>
</dbReference>
<dbReference type="AlphaFoldDB" id="A0A1I1HSH8"/>
<evidence type="ECO:0000313" key="4">
    <source>
        <dbReference type="Proteomes" id="UP000199577"/>
    </source>
</evidence>
<feature type="transmembrane region" description="Helical" evidence="1">
    <location>
        <begin position="89"/>
        <end position="110"/>
    </location>
</feature>
<dbReference type="Gene3D" id="2.60.120.1440">
    <property type="match status" value="1"/>
</dbReference>
<dbReference type="RefSeq" id="WP_244518813.1">
    <property type="nucleotide sequence ID" value="NZ_FOLL01000007.1"/>
</dbReference>
<evidence type="ECO:0000256" key="1">
    <source>
        <dbReference type="SAM" id="Phobius"/>
    </source>
</evidence>
<dbReference type="GO" id="GO:0016989">
    <property type="term" value="F:sigma factor antagonist activity"/>
    <property type="evidence" value="ECO:0007669"/>
    <property type="project" value="TreeGrafter"/>
</dbReference>
<keyword evidence="4" id="KW-1185">Reference proteome</keyword>
<keyword evidence="1" id="KW-0812">Transmembrane</keyword>
<dbReference type="PANTHER" id="PTHR30273">
    <property type="entry name" value="PERIPLASMIC SIGNAL SENSOR AND SIGMA FACTOR ACTIVATOR FECR-RELATED"/>
    <property type="match status" value="1"/>
</dbReference>
<keyword evidence="1" id="KW-0472">Membrane</keyword>
<dbReference type="EMBL" id="FOLL01000007">
    <property type="protein sequence ID" value="SFC24918.1"/>
    <property type="molecule type" value="Genomic_DNA"/>
</dbReference>
<reference evidence="3 4" key="1">
    <citation type="submission" date="2016-10" db="EMBL/GenBank/DDBJ databases">
        <authorList>
            <person name="de Groot N.N."/>
        </authorList>
    </citation>
    <scope>NUCLEOTIDE SEQUENCE [LARGE SCALE GENOMIC DNA]</scope>
    <source>
        <strain evidence="3 4">DSM 22900</strain>
    </source>
</reference>
<protein>
    <submittedName>
        <fullName evidence="3">FecR protein</fullName>
    </submittedName>
</protein>
<gene>
    <name evidence="3" type="ORF">SAMN05421747_1071</name>
</gene>
<name>A0A1I1HSH8_9SPHI</name>
<accession>A0A1I1HSH8</accession>
<organism evidence="3 4">
    <name type="scientific">Parapedobacter composti</name>
    <dbReference type="NCBI Taxonomy" id="623281"/>
    <lineage>
        <taxon>Bacteria</taxon>
        <taxon>Pseudomonadati</taxon>
        <taxon>Bacteroidota</taxon>
        <taxon>Sphingobacteriia</taxon>
        <taxon>Sphingobacteriales</taxon>
        <taxon>Sphingobacteriaceae</taxon>
        <taxon>Parapedobacter</taxon>
    </lineage>
</organism>
<proteinExistence type="predicted"/>
<keyword evidence="1" id="KW-1133">Transmembrane helix</keyword>
<feature type="domain" description="FecR protein" evidence="2">
    <location>
        <begin position="187"/>
        <end position="240"/>
    </location>
</feature>
<dbReference type="InterPro" id="IPR006860">
    <property type="entry name" value="FecR"/>
</dbReference>
<dbReference type="STRING" id="623281.SAMN05421747_1071"/>
<dbReference type="InterPro" id="IPR012373">
    <property type="entry name" value="Ferrdict_sens_TM"/>
</dbReference>
<sequence length="244" mass="27217">MTELEKELLKRFLDDNYSAEEYEHIQQLLRKPEAQGVMEEITQKDWKSKSIKHIAPQNLLDRWSKRLLAAVEKQEGHKQIAVLRNRRSLLSYAAVFIGLVLLAGVSIYFFKTDTGVQSQARVGDTLILPGADKALLTLADGSVVSLSNAKVGTIALQGGLEVEKKNDGSIRYRAKQKERPAEIAYNTITTPRGGQYRVTLPDGSNVLLNAASSLTYPVHFSDEERRVTMTGEAYFEITSDALSF</sequence>